<name>A0A2H0LYS2_9BACT</name>
<dbReference type="Gene3D" id="3.10.20.480">
    <property type="entry name" value="Antirestriction protein ArdA, domain 1"/>
    <property type="match status" value="1"/>
</dbReference>
<dbReference type="InterPro" id="IPR009899">
    <property type="entry name" value="ArdA"/>
</dbReference>
<dbReference type="AlphaFoldDB" id="A0A2H0LYS2"/>
<reference evidence="1 2" key="1">
    <citation type="submission" date="2017-09" db="EMBL/GenBank/DDBJ databases">
        <title>Depth-based differentiation of microbial function through sediment-hosted aquifers and enrichment of novel symbionts in the deep terrestrial subsurface.</title>
        <authorList>
            <person name="Probst A.J."/>
            <person name="Ladd B."/>
            <person name="Jarett J.K."/>
            <person name="Geller-Mcgrath D.E."/>
            <person name="Sieber C.M."/>
            <person name="Emerson J.B."/>
            <person name="Anantharaman K."/>
            <person name="Thomas B.C."/>
            <person name="Malmstrom R."/>
            <person name="Stieglmeier M."/>
            <person name="Klingl A."/>
            <person name="Woyke T."/>
            <person name="Ryan C.M."/>
            <person name="Banfield J.F."/>
        </authorList>
    </citation>
    <scope>NUCLEOTIDE SEQUENCE [LARGE SCALE GENOMIC DNA]</scope>
    <source>
        <strain evidence="1">CG11_big_fil_rev_8_21_14_0_20_42_13</strain>
    </source>
</reference>
<dbReference type="InterPro" id="IPR041895">
    <property type="entry name" value="ArdA_dom1"/>
</dbReference>
<sequence length="172" mass="19670">MQTTQSTIRIYVACLASYNNGKLYGRWIDAAQEADEIHEEIQDMLKGSTEPIAEEWAIHDYEGFEGLSISEYESIEDVARYARLIEEHGEAFGAYAGHIGGDYATEEGFLEAFQGEWDSEEAFAENLAEETMEIPEHLRFYMDYEKFARDLFMGDYFSVDGSGSKVFIFRSI</sequence>
<evidence type="ECO:0000313" key="2">
    <source>
        <dbReference type="Proteomes" id="UP000229641"/>
    </source>
</evidence>
<dbReference type="EMBL" id="PCWA01000033">
    <property type="protein sequence ID" value="PIQ89573.1"/>
    <property type="molecule type" value="Genomic_DNA"/>
</dbReference>
<comment type="caution">
    <text evidence="1">The sequence shown here is derived from an EMBL/GenBank/DDBJ whole genome shotgun (WGS) entry which is preliminary data.</text>
</comment>
<dbReference type="Pfam" id="PF07275">
    <property type="entry name" value="ArdA"/>
    <property type="match status" value="1"/>
</dbReference>
<protein>
    <submittedName>
        <fullName evidence="1">Antirestriction protein</fullName>
    </submittedName>
</protein>
<evidence type="ECO:0000313" key="1">
    <source>
        <dbReference type="EMBL" id="PIQ89573.1"/>
    </source>
</evidence>
<dbReference type="Proteomes" id="UP000229641">
    <property type="component" value="Unassembled WGS sequence"/>
</dbReference>
<dbReference type="Gene3D" id="1.10.10.1190">
    <property type="entry name" value="Antirestriction protein ArdA, domain 3"/>
    <property type="match status" value="1"/>
</dbReference>
<accession>A0A2H0LYS2</accession>
<organism evidence="1 2">
    <name type="scientific">Candidatus Ghiorseimicrobium undicola</name>
    <dbReference type="NCBI Taxonomy" id="1974746"/>
    <lineage>
        <taxon>Bacteria</taxon>
        <taxon>Pseudomonadati</taxon>
        <taxon>Candidatus Omnitrophota</taxon>
        <taxon>Candidatus Ghiorseimicrobium</taxon>
    </lineage>
</organism>
<gene>
    <name evidence="1" type="ORF">COV72_02360</name>
</gene>
<dbReference type="InterPro" id="IPR041893">
    <property type="entry name" value="ArdA_dom3"/>
</dbReference>
<proteinExistence type="predicted"/>